<dbReference type="EC" id="1.1.1.336" evidence="5"/>
<dbReference type="Gene3D" id="3.40.50.720">
    <property type="entry name" value="NAD(P)-binding Rossmann-like Domain"/>
    <property type="match status" value="2"/>
</dbReference>
<evidence type="ECO:0000256" key="2">
    <source>
        <dbReference type="ARBA" id="ARBA00023027"/>
    </source>
</evidence>
<dbReference type="PIRSF" id="PIRSF000124">
    <property type="entry name" value="UDPglc_GDPman_dh"/>
    <property type="match status" value="1"/>
</dbReference>
<dbReference type="NCBIfam" id="NF008286">
    <property type="entry name" value="PRK11064.1"/>
    <property type="match status" value="1"/>
</dbReference>
<evidence type="ECO:0000259" key="4">
    <source>
        <dbReference type="SMART" id="SM00984"/>
    </source>
</evidence>
<reference evidence="5 6" key="1">
    <citation type="submission" date="2020-03" db="EMBL/GenBank/DDBJ databases">
        <title>Metagenomic, metatranscriptomic, and metabolomic analyses revealed the key microbes and metabolic features during the fermentation of ganjang, Korean traditional soy sauce.</title>
        <authorList>
            <person name="Chun B.H."/>
            <person name="Jeon C.O."/>
        </authorList>
    </citation>
    <scope>NUCLEOTIDE SEQUENCE [LARGE SCALE GENOMIC DNA]</scope>
    <source>
        <strain evidence="5 6">KG14</strain>
    </source>
</reference>
<dbReference type="EMBL" id="JABEVQ010000004">
    <property type="protein sequence ID" value="NWN91780.1"/>
    <property type="molecule type" value="Genomic_DNA"/>
</dbReference>
<dbReference type="GO" id="GO:0016628">
    <property type="term" value="F:oxidoreductase activity, acting on the CH-CH group of donors, NAD or NADP as acceptor"/>
    <property type="evidence" value="ECO:0007669"/>
    <property type="project" value="InterPro"/>
</dbReference>
<evidence type="ECO:0000313" key="5">
    <source>
        <dbReference type="EMBL" id="NWN91780.1"/>
    </source>
</evidence>
<dbReference type="InterPro" id="IPR014026">
    <property type="entry name" value="UDP-Glc/GDP-Man_DH_dimer"/>
</dbReference>
<evidence type="ECO:0000256" key="3">
    <source>
        <dbReference type="PIRNR" id="PIRNR000124"/>
    </source>
</evidence>
<dbReference type="PANTHER" id="PTHR43491:SF1">
    <property type="entry name" value="UDP-N-ACETYL-D-MANNOSAMINE DEHYDROGENASE"/>
    <property type="match status" value="1"/>
</dbReference>
<dbReference type="GO" id="GO:0089714">
    <property type="term" value="F:UDP-N-acetyl-D-mannosamine dehydrogenase activity"/>
    <property type="evidence" value="ECO:0007669"/>
    <property type="project" value="UniProtKB-EC"/>
</dbReference>
<dbReference type="AlphaFoldDB" id="A0A851HSS0"/>
<dbReference type="GO" id="GO:0000271">
    <property type="term" value="P:polysaccharide biosynthetic process"/>
    <property type="evidence" value="ECO:0007669"/>
    <property type="project" value="InterPro"/>
</dbReference>
<dbReference type="PANTHER" id="PTHR43491">
    <property type="entry name" value="UDP-N-ACETYL-D-MANNOSAMINE DEHYDROGENASE"/>
    <property type="match status" value="1"/>
</dbReference>
<dbReference type="NCBIfam" id="TIGR03026">
    <property type="entry name" value="NDP-sugDHase"/>
    <property type="match status" value="1"/>
</dbReference>
<evidence type="ECO:0000313" key="6">
    <source>
        <dbReference type="Proteomes" id="UP000536442"/>
    </source>
</evidence>
<sequence>MNPTVVTLGLGYIGLPTSALIASHGVSVHGVDISQHVVDTINEGKVHIVEPQLDKAVASAVADGFLKASTRPIAANVYLVVVPTPFKGGSHEPDISYIQATTEGILPLLKEGDLYIIESTSPVGTTEKMRDFIYAQRPELKDKLYIAYCPERVLPGSVMYELVHNDRVIGGVDDAATQKACEFYQQFVKGELHRTNARTAEMCKLTENASRDVQIALANELSLICDKAGIDAWELIGLANKHPRVNILQPGSGVGGHCIAVDPYFITSEFPMESQIIGKAREINNYKAFWCAEKIRRSIRDFANTQGKAPSVALMGLAFKPNIDDLRQSPAVYIAQKVLQEAGDENYFIVEPNIHEHAYYKITDAEQAAEQADIIAFLVAHDEFKQLELPADKVVLDFCGVTK</sequence>
<dbReference type="InterPro" id="IPR017476">
    <property type="entry name" value="UDP-Glc/GDP-Man"/>
</dbReference>
<dbReference type="Pfam" id="PF00984">
    <property type="entry name" value="UDPG_MGDP_dh"/>
    <property type="match status" value="1"/>
</dbReference>
<dbReference type="InterPro" id="IPR014027">
    <property type="entry name" value="UDP-Glc/GDP-Man_DH_C"/>
</dbReference>
<organism evidence="5 6">
    <name type="scientific">Marinobacter adhaerens</name>
    <dbReference type="NCBI Taxonomy" id="1033846"/>
    <lineage>
        <taxon>Bacteria</taxon>
        <taxon>Pseudomonadati</taxon>
        <taxon>Pseudomonadota</taxon>
        <taxon>Gammaproteobacteria</taxon>
        <taxon>Pseudomonadales</taxon>
        <taxon>Marinobacteraceae</taxon>
        <taxon>Marinobacter</taxon>
    </lineage>
</organism>
<dbReference type="SUPFAM" id="SSF51735">
    <property type="entry name" value="NAD(P)-binding Rossmann-fold domains"/>
    <property type="match status" value="1"/>
</dbReference>
<dbReference type="PIRSF" id="PIRSF500136">
    <property type="entry name" value="UDP_ManNAc_DH"/>
    <property type="match status" value="1"/>
</dbReference>
<dbReference type="Proteomes" id="UP000536442">
    <property type="component" value="Unassembled WGS sequence"/>
</dbReference>
<evidence type="ECO:0000256" key="1">
    <source>
        <dbReference type="ARBA" id="ARBA00023002"/>
    </source>
</evidence>
<gene>
    <name evidence="5" type="primary">wecC</name>
    <name evidence="5" type="ORF">HLV39_09800</name>
</gene>
<keyword evidence="6" id="KW-1185">Reference proteome</keyword>
<dbReference type="SMART" id="SM00984">
    <property type="entry name" value="UDPG_MGDP_dh_C"/>
    <property type="match status" value="1"/>
</dbReference>
<dbReference type="GO" id="GO:0051287">
    <property type="term" value="F:NAD binding"/>
    <property type="evidence" value="ECO:0007669"/>
    <property type="project" value="InterPro"/>
</dbReference>
<keyword evidence="1 5" id="KW-0560">Oxidoreductase</keyword>
<comment type="caution">
    <text evidence="5">The sequence shown here is derived from an EMBL/GenBank/DDBJ whole genome shotgun (WGS) entry which is preliminary data.</text>
</comment>
<name>A0A851HSS0_9GAMM</name>
<dbReference type="InterPro" id="IPR036220">
    <property type="entry name" value="UDP-Glc/GDP-Man_DH_C_sf"/>
</dbReference>
<comment type="similarity">
    <text evidence="3">Belongs to the UDP-glucose/GDP-mannose dehydrogenase family.</text>
</comment>
<dbReference type="Pfam" id="PF03721">
    <property type="entry name" value="UDPG_MGDP_dh_N"/>
    <property type="match status" value="1"/>
</dbReference>
<dbReference type="InterPro" id="IPR036291">
    <property type="entry name" value="NAD(P)-bd_dom_sf"/>
</dbReference>
<dbReference type="InterPro" id="IPR001732">
    <property type="entry name" value="UDP-Glc/GDP-Man_DH_N"/>
</dbReference>
<keyword evidence="2" id="KW-0520">NAD</keyword>
<accession>A0A851HSS0</accession>
<dbReference type="Pfam" id="PF03720">
    <property type="entry name" value="UDPG_MGDP_dh_C"/>
    <property type="match status" value="1"/>
</dbReference>
<dbReference type="SUPFAM" id="SSF48179">
    <property type="entry name" value="6-phosphogluconate dehydrogenase C-terminal domain-like"/>
    <property type="match status" value="1"/>
</dbReference>
<dbReference type="InterPro" id="IPR028359">
    <property type="entry name" value="UDP_ManNAc/GlcNAc_DH"/>
</dbReference>
<protein>
    <submittedName>
        <fullName evidence="5">UDP-N-acetyl-D-mannosamine dehydrogenase</fullName>
        <ecNumber evidence="5">1.1.1.336</ecNumber>
    </submittedName>
</protein>
<dbReference type="SUPFAM" id="SSF52413">
    <property type="entry name" value="UDP-glucose/GDP-mannose dehydrogenase C-terminal domain"/>
    <property type="match status" value="1"/>
</dbReference>
<proteinExistence type="inferred from homology"/>
<dbReference type="InterPro" id="IPR008927">
    <property type="entry name" value="6-PGluconate_DH-like_C_sf"/>
</dbReference>
<feature type="domain" description="UDP-glucose/GDP-mannose dehydrogenase C-terminal" evidence="4">
    <location>
        <begin position="313"/>
        <end position="403"/>
    </location>
</feature>